<dbReference type="EC" id="3.1.1.5" evidence="6"/>
<dbReference type="OrthoDB" id="9770965at2"/>
<evidence type="ECO:0000313" key="6">
    <source>
        <dbReference type="EMBL" id="ACR79637.1"/>
    </source>
</evidence>
<dbReference type="SUPFAM" id="SSF52151">
    <property type="entry name" value="FabD/lysophospholipase-like"/>
    <property type="match status" value="1"/>
</dbReference>
<evidence type="ECO:0000313" key="7">
    <source>
        <dbReference type="Proteomes" id="UP000002382"/>
    </source>
</evidence>
<dbReference type="Pfam" id="PF01734">
    <property type="entry name" value="Patatin"/>
    <property type="match status" value="1"/>
</dbReference>
<accession>C5CGX2</accession>
<dbReference type="InterPro" id="IPR016035">
    <property type="entry name" value="Acyl_Trfase/lysoPLipase"/>
</dbReference>
<dbReference type="EMBL" id="CP001634">
    <property type="protein sequence ID" value="ACR79637.1"/>
    <property type="molecule type" value="Genomic_DNA"/>
</dbReference>
<feature type="active site" description="Nucleophile" evidence="4">
    <location>
        <position position="46"/>
    </location>
</feature>
<dbReference type="HOGENOM" id="CLU_047251_0_0_0"/>
<dbReference type="Proteomes" id="UP000002382">
    <property type="component" value="Chromosome"/>
</dbReference>
<dbReference type="PANTHER" id="PTHR14226:SF29">
    <property type="entry name" value="NEUROPATHY TARGET ESTERASE SWS"/>
    <property type="match status" value="1"/>
</dbReference>
<dbReference type="CDD" id="cd07205">
    <property type="entry name" value="Pat_PNPLA6_PNPLA7_NTE1_like"/>
    <property type="match status" value="1"/>
</dbReference>
<dbReference type="RefSeq" id="WP_015868299.1">
    <property type="nucleotide sequence ID" value="NC_012785.1"/>
</dbReference>
<sequence>MKKMGEKKSRKFLVLSGGGARGAAHVGVIRALEERGFVPDAIIGVSIGAVVGAGYAVLKDAELLWDYSVKIYKRAAKFFPFNFSSVSYGRNRFLVKISCSYMTKKSSVLPSKLYFRVFRKYLGKLHFEDLQIEFHCVSTDLKAGKIILHSSGKLFQALQASMAIPGIFPPVVLENSIMADGGTLNNLPADIARDLGADYVVAVDLSGKSYPITIPETSNALLNAMNLICENRILSFLRKEADFIIRPPVQDIDSLDFSRCLEIMEKSYEHTLNLTLPEEMFEREYTSVGSVFKG</sequence>
<evidence type="ECO:0000256" key="2">
    <source>
        <dbReference type="ARBA" id="ARBA00022963"/>
    </source>
</evidence>
<feature type="short sequence motif" description="GXSXG" evidence="4">
    <location>
        <begin position="44"/>
        <end position="48"/>
    </location>
</feature>
<name>C5CGX2_KOSOT</name>
<dbReference type="STRING" id="521045.Kole_0928"/>
<feature type="domain" description="PNPLA" evidence="5">
    <location>
        <begin position="13"/>
        <end position="193"/>
    </location>
</feature>
<dbReference type="GO" id="GO:0004622">
    <property type="term" value="F:phosphatidylcholine lysophospholipase activity"/>
    <property type="evidence" value="ECO:0007669"/>
    <property type="project" value="UniProtKB-EC"/>
</dbReference>
<keyword evidence="3 4" id="KW-0443">Lipid metabolism</keyword>
<feature type="short sequence motif" description="DGA/G" evidence="4">
    <location>
        <begin position="180"/>
        <end position="182"/>
    </location>
</feature>
<feature type="short sequence motif" description="GXGXXG" evidence="4">
    <location>
        <begin position="17"/>
        <end position="22"/>
    </location>
</feature>
<proteinExistence type="predicted"/>
<protein>
    <submittedName>
        <fullName evidence="6">Lysophospholipase</fullName>
        <ecNumber evidence="6">3.1.1.5</ecNumber>
    </submittedName>
</protein>
<dbReference type="PANTHER" id="PTHR14226">
    <property type="entry name" value="NEUROPATHY TARGET ESTERASE/SWISS CHEESE D.MELANOGASTER"/>
    <property type="match status" value="1"/>
</dbReference>
<dbReference type="AlphaFoldDB" id="C5CGX2"/>
<dbReference type="Gene3D" id="3.40.1090.10">
    <property type="entry name" value="Cytosolic phospholipase A2 catalytic domain"/>
    <property type="match status" value="2"/>
</dbReference>
<evidence type="ECO:0000256" key="1">
    <source>
        <dbReference type="ARBA" id="ARBA00022801"/>
    </source>
</evidence>
<evidence type="ECO:0000256" key="4">
    <source>
        <dbReference type="PROSITE-ProRule" id="PRU01161"/>
    </source>
</evidence>
<dbReference type="eggNOG" id="COG1752">
    <property type="taxonomic scope" value="Bacteria"/>
</dbReference>
<keyword evidence="1 4" id="KW-0378">Hydrolase</keyword>
<dbReference type="GO" id="GO:0016042">
    <property type="term" value="P:lipid catabolic process"/>
    <property type="evidence" value="ECO:0007669"/>
    <property type="project" value="UniProtKB-UniRule"/>
</dbReference>
<reference evidence="6 7" key="1">
    <citation type="submission" date="2009-06" db="EMBL/GenBank/DDBJ databases">
        <title>Complete sequence of Thermotogales bacterium TBF 19.5.1.</title>
        <authorList>
            <consortium name="US DOE Joint Genome Institute"/>
            <person name="Lucas S."/>
            <person name="Copeland A."/>
            <person name="Lapidus A."/>
            <person name="Glavina del Rio T."/>
            <person name="Tice H."/>
            <person name="Bruce D."/>
            <person name="Goodwin L."/>
            <person name="Pitluck S."/>
            <person name="Chertkov O."/>
            <person name="Brettin T."/>
            <person name="Detter J.C."/>
            <person name="Han C."/>
            <person name="Schmutz J."/>
            <person name="Larimer F."/>
            <person name="Land M."/>
            <person name="Hauser L."/>
            <person name="Kyrpides N."/>
            <person name="Ovchinnikova G."/>
            <person name="Noll K."/>
        </authorList>
    </citation>
    <scope>NUCLEOTIDE SEQUENCE [LARGE SCALE GENOMIC DNA]</scope>
    <source>
        <strain evidence="7">ATCC BAA-1733 / DSM 21960 / TBF 19.5.1</strain>
    </source>
</reference>
<keyword evidence="2 4" id="KW-0442">Lipid degradation</keyword>
<gene>
    <name evidence="6" type="ordered locus">Kole_0928</name>
</gene>
<keyword evidence="7" id="KW-1185">Reference proteome</keyword>
<evidence type="ECO:0000256" key="3">
    <source>
        <dbReference type="ARBA" id="ARBA00023098"/>
    </source>
</evidence>
<reference evidence="6 7" key="2">
    <citation type="journal article" date="2011" name="J. Bacteriol.">
        <title>Genome Sequence of Kosmotoga olearia Strain TBF 19.5.1, a Thermophilic Bacterium with a Wide Growth Temperature Range, Isolated from the Troll B Oil Platform in the North Sea.</title>
        <authorList>
            <person name="Swithers K.S."/>
            <person name="Dipippo J.L."/>
            <person name="Bruce D.C."/>
            <person name="Detter C."/>
            <person name="Tapia R."/>
            <person name="Han S."/>
            <person name="Goodwin L.A."/>
            <person name="Han J."/>
            <person name="Woyke T."/>
            <person name="Pitluck S."/>
            <person name="Pennacchio L."/>
            <person name="Nolan M."/>
            <person name="Mikhailova N."/>
            <person name="Land M.L."/>
            <person name="Nesbo C.L."/>
            <person name="Gogarten J.P."/>
            <person name="Noll K.M."/>
        </authorList>
    </citation>
    <scope>NUCLEOTIDE SEQUENCE [LARGE SCALE GENOMIC DNA]</scope>
    <source>
        <strain evidence="7">ATCC BAA-1733 / DSM 21960 / TBF 19.5.1</strain>
    </source>
</reference>
<dbReference type="InterPro" id="IPR002641">
    <property type="entry name" value="PNPLA_dom"/>
</dbReference>
<organism evidence="6 7">
    <name type="scientific">Kosmotoga olearia (strain ATCC BAA-1733 / DSM 21960 / TBF 19.5.1)</name>
    <dbReference type="NCBI Taxonomy" id="521045"/>
    <lineage>
        <taxon>Bacteria</taxon>
        <taxon>Thermotogati</taxon>
        <taxon>Thermotogota</taxon>
        <taxon>Thermotogae</taxon>
        <taxon>Kosmotogales</taxon>
        <taxon>Kosmotogaceae</taxon>
        <taxon>Kosmotoga</taxon>
    </lineage>
</organism>
<evidence type="ECO:0000259" key="5">
    <source>
        <dbReference type="PROSITE" id="PS51635"/>
    </source>
</evidence>
<dbReference type="PROSITE" id="PS51635">
    <property type="entry name" value="PNPLA"/>
    <property type="match status" value="1"/>
</dbReference>
<dbReference type="KEGG" id="kol:Kole_0928"/>
<feature type="active site" description="Proton acceptor" evidence="4">
    <location>
        <position position="180"/>
    </location>
</feature>
<dbReference type="InterPro" id="IPR050301">
    <property type="entry name" value="NTE"/>
</dbReference>